<sequence length="553" mass="64428">MTEKVTEAPTVNQWRRSLRSPSPGRGQRQSRIDGFTTKVRSQTPSPTRSKSLRDLKPLHRSPSPSAYTKVSYSTDLTQKSSMKKNTVANNLKKSIGSSLTADLSMSGKLNKSATELASIEAEYIKNLQQQIYCLEQEADYLREQARKAVEMHPHMSLEAERMLAKLKEMQTEIESLEFELRRKDSSIGLHSSEKERLAEVLQFEKENRQRDKRLMTDELVTMKKEKDRLERELSHKNEQILNARTELEKSAIALKNAEIKINTLRAQLEQRVEQHNLSQLALEEKRAAFLNVESQLRELEEKYITSTVTIKDKLTQDLRDEIRMLHQKVKEAEMAAEKDRYLRDKVSDDMASLIRENSTLNQQILELSKQLDRERELRNSTDQLHTRTVAEIITLKEKLHENDILRDQIRLEQEKSRQYLEQLTNEGTSSKQSELQLNTIKSRLRETEEMYKVIESENSQLRRDKALLIDHVAELHKKTEDKDREILNLQNRIGDIAAKLRGSDLQKSMDLTHQSQRWEEFSRLADNMKSLSQSMQAQTSLNVVSPRRSPYQY</sequence>
<reference evidence="3" key="1">
    <citation type="submission" date="2021-04" db="EMBL/GenBank/DDBJ databases">
        <authorList>
            <consortium name="Molecular Ecology Group"/>
        </authorList>
    </citation>
    <scope>NUCLEOTIDE SEQUENCE</scope>
</reference>
<feature type="compositionally biased region" description="Polar residues" evidence="2">
    <location>
        <begin position="532"/>
        <end position="543"/>
    </location>
</feature>
<keyword evidence="1" id="KW-0175">Coiled coil</keyword>
<keyword evidence="4" id="KW-1185">Reference proteome</keyword>
<feature type="coiled-coil region" evidence="1">
    <location>
        <begin position="212"/>
        <end position="492"/>
    </location>
</feature>
<dbReference type="AlphaFoldDB" id="A0A8S4A846"/>
<dbReference type="EMBL" id="CAJHNH020008570">
    <property type="protein sequence ID" value="CAG5136780.1"/>
    <property type="molecule type" value="Genomic_DNA"/>
</dbReference>
<evidence type="ECO:0000313" key="4">
    <source>
        <dbReference type="Proteomes" id="UP000678393"/>
    </source>
</evidence>
<evidence type="ECO:0000313" key="3">
    <source>
        <dbReference type="EMBL" id="CAG5136780.1"/>
    </source>
</evidence>
<feature type="region of interest" description="Disordered" evidence="2">
    <location>
        <begin position="1"/>
        <end position="83"/>
    </location>
</feature>
<accession>A0A8S4A846</accession>
<feature type="coiled-coil region" evidence="1">
    <location>
        <begin position="124"/>
        <end position="186"/>
    </location>
</feature>
<dbReference type="Proteomes" id="UP000678393">
    <property type="component" value="Unassembled WGS sequence"/>
</dbReference>
<dbReference type="OrthoDB" id="2130396at2759"/>
<evidence type="ECO:0000256" key="2">
    <source>
        <dbReference type="SAM" id="MobiDB-lite"/>
    </source>
</evidence>
<proteinExistence type="predicted"/>
<name>A0A8S4A846_9EUPU</name>
<organism evidence="3 4">
    <name type="scientific">Candidula unifasciata</name>
    <dbReference type="NCBI Taxonomy" id="100452"/>
    <lineage>
        <taxon>Eukaryota</taxon>
        <taxon>Metazoa</taxon>
        <taxon>Spiralia</taxon>
        <taxon>Lophotrochozoa</taxon>
        <taxon>Mollusca</taxon>
        <taxon>Gastropoda</taxon>
        <taxon>Heterobranchia</taxon>
        <taxon>Euthyneura</taxon>
        <taxon>Panpulmonata</taxon>
        <taxon>Eupulmonata</taxon>
        <taxon>Stylommatophora</taxon>
        <taxon>Helicina</taxon>
        <taxon>Helicoidea</taxon>
        <taxon>Geomitridae</taxon>
        <taxon>Candidula</taxon>
    </lineage>
</organism>
<feature type="compositionally biased region" description="Polar residues" evidence="2">
    <location>
        <begin position="62"/>
        <end position="83"/>
    </location>
</feature>
<evidence type="ECO:0000256" key="1">
    <source>
        <dbReference type="SAM" id="Coils"/>
    </source>
</evidence>
<gene>
    <name evidence="3" type="ORF">CUNI_LOCUS22338</name>
</gene>
<feature type="compositionally biased region" description="Polar residues" evidence="2">
    <location>
        <begin position="38"/>
        <end position="49"/>
    </location>
</feature>
<protein>
    <submittedName>
        <fullName evidence="3">Uncharacterized protein</fullName>
    </submittedName>
</protein>
<feature type="region of interest" description="Disordered" evidence="2">
    <location>
        <begin position="532"/>
        <end position="553"/>
    </location>
</feature>
<comment type="caution">
    <text evidence="3">The sequence shown here is derived from an EMBL/GenBank/DDBJ whole genome shotgun (WGS) entry which is preliminary data.</text>
</comment>